<keyword evidence="13" id="KW-0325">Glycoprotein</keyword>
<dbReference type="PANTHER" id="PTHR21142">
    <property type="entry name" value="SARCOGLYCANS"/>
    <property type="match status" value="1"/>
</dbReference>
<keyword evidence="9" id="KW-0735">Signal-anchor</keyword>
<keyword evidence="11 16" id="KW-0472">Membrane</keyword>
<evidence type="ECO:0000256" key="10">
    <source>
        <dbReference type="ARBA" id="ARBA00022989"/>
    </source>
</evidence>
<name>A0A7R9L2C4_9ACAR</name>
<evidence type="ECO:0000256" key="8">
    <source>
        <dbReference type="ARBA" id="ARBA00022692"/>
    </source>
</evidence>
<dbReference type="InterPro" id="IPR006875">
    <property type="entry name" value="Sarcoglycan"/>
</dbReference>
<keyword evidence="18" id="KW-1185">Reference proteome</keyword>
<evidence type="ECO:0000256" key="7">
    <source>
        <dbReference type="ARBA" id="ARBA00022490"/>
    </source>
</evidence>
<proteinExistence type="inferred from homology"/>
<protein>
    <recommendedName>
        <fullName evidence="5">Beta-sarcoglycan</fullName>
    </recommendedName>
</protein>
<evidence type="ECO:0000256" key="9">
    <source>
        <dbReference type="ARBA" id="ARBA00022968"/>
    </source>
</evidence>
<evidence type="ECO:0000256" key="2">
    <source>
        <dbReference type="ARBA" id="ARBA00004245"/>
    </source>
</evidence>
<feature type="transmembrane region" description="Helical" evidence="16">
    <location>
        <begin position="6"/>
        <end position="32"/>
    </location>
</feature>
<comment type="subunit">
    <text evidence="15">Cross-link to form 2 major subcomplexes: one consisting of SGCB, SGCD and SGCG and the other consisting of SGCB and SGCD. The association between SGCB and SGCG is particularly strong while SGCA is loosely associated with the other sarcoglycans.</text>
</comment>
<keyword evidence="10 16" id="KW-1133">Transmembrane helix</keyword>
<reference evidence="17" key="1">
    <citation type="submission" date="2020-11" db="EMBL/GenBank/DDBJ databases">
        <authorList>
            <person name="Tran Van P."/>
        </authorList>
    </citation>
    <scope>NUCLEOTIDE SEQUENCE</scope>
</reference>
<dbReference type="AlphaFoldDB" id="A0A7R9L2C4"/>
<evidence type="ECO:0000256" key="4">
    <source>
        <dbReference type="ARBA" id="ARBA00007574"/>
    </source>
</evidence>
<dbReference type="EMBL" id="OC865896">
    <property type="protein sequence ID" value="CAD7632645.1"/>
    <property type="molecule type" value="Genomic_DNA"/>
</dbReference>
<evidence type="ECO:0000256" key="1">
    <source>
        <dbReference type="ARBA" id="ARBA00002860"/>
    </source>
</evidence>
<dbReference type="GO" id="GO:0007517">
    <property type="term" value="P:muscle organ development"/>
    <property type="evidence" value="ECO:0007669"/>
    <property type="project" value="InterPro"/>
</dbReference>
<keyword evidence="12" id="KW-1015">Disulfide bond</keyword>
<dbReference type="EMBL" id="CAJPIZ010011321">
    <property type="protein sequence ID" value="CAG2113075.1"/>
    <property type="molecule type" value="Genomic_DNA"/>
</dbReference>
<accession>A0A7R9L2C4</accession>
<dbReference type="Proteomes" id="UP000759131">
    <property type="component" value="Unassembled WGS sequence"/>
</dbReference>
<keyword evidence="7" id="KW-0963">Cytoplasm</keyword>
<evidence type="ECO:0000256" key="3">
    <source>
        <dbReference type="ARBA" id="ARBA00004274"/>
    </source>
</evidence>
<dbReference type="PANTHER" id="PTHR21142:SF2">
    <property type="entry name" value="BETA-SARCOGLYCAN"/>
    <property type="match status" value="1"/>
</dbReference>
<dbReference type="GO" id="GO:0016012">
    <property type="term" value="C:sarcoglycan complex"/>
    <property type="evidence" value="ECO:0007669"/>
    <property type="project" value="InterPro"/>
</dbReference>
<comment type="function">
    <text evidence="1">Component of the sarcoglycan complex, a subcomplex of the dystrophin-glycoprotein complex which forms a link between the F-actin cytoskeleton and the extracellular matrix.</text>
</comment>
<evidence type="ECO:0000256" key="14">
    <source>
        <dbReference type="ARBA" id="ARBA00023212"/>
    </source>
</evidence>
<dbReference type="GO" id="GO:0005856">
    <property type="term" value="C:cytoskeleton"/>
    <property type="evidence" value="ECO:0007669"/>
    <property type="project" value="UniProtKB-SubCell"/>
</dbReference>
<evidence type="ECO:0000256" key="5">
    <source>
        <dbReference type="ARBA" id="ARBA00015329"/>
    </source>
</evidence>
<evidence type="ECO:0000256" key="6">
    <source>
        <dbReference type="ARBA" id="ARBA00022475"/>
    </source>
</evidence>
<evidence type="ECO:0000256" key="13">
    <source>
        <dbReference type="ARBA" id="ARBA00023180"/>
    </source>
</evidence>
<comment type="similarity">
    <text evidence="4">Belongs to the sarcoglycan beta/delta/gamma/zeta family.</text>
</comment>
<dbReference type="GO" id="GO:0042383">
    <property type="term" value="C:sarcolemma"/>
    <property type="evidence" value="ECO:0007669"/>
    <property type="project" value="UniProtKB-SubCell"/>
</dbReference>
<evidence type="ECO:0000256" key="11">
    <source>
        <dbReference type="ARBA" id="ARBA00023136"/>
    </source>
</evidence>
<keyword evidence="6" id="KW-1003">Cell membrane</keyword>
<dbReference type="Pfam" id="PF04790">
    <property type="entry name" value="Sarcoglycan_1"/>
    <property type="match status" value="1"/>
</dbReference>
<comment type="subcellular location">
    <subcellularLocation>
        <location evidence="3">Cell membrane</location>
        <location evidence="3">Sarcolemma</location>
        <topology evidence="3">Single-pass type II membrane protein</topology>
    </subcellularLocation>
    <subcellularLocation>
        <location evidence="2">Cytoplasm</location>
        <location evidence="2">Cytoskeleton</location>
    </subcellularLocation>
</comment>
<evidence type="ECO:0000256" key="15">
    <source>
        <dbReference type="ARBA" id="ARBA00026041"/>
    </source>
</evidence>
<keyword evidence="14" id="KW-0206">Cytoskeleton</keyword>
<evidence type="ECO:0000256" key="16">
    <source>
        <dbReference type="SAM" id="Phobius"/>
    </source>
</evidence>
<keyword evidence="8 16" id="KW-0812">Transmembrane</keyword>
<evidence type="ECO:0000313" key="18">
    <source>
        <dbReference type="Proteomes" id="UP000759131"/>
    </source>
</evidence>
<dbReference type="OrthoDB" id="5843723at2759"/>
<sequence>MKGLEAIGFVSFVILILVISILTTITNLIIIYKLKLFPDMELMTFINENVLFHGEVDLDRVLLSKSQINGISTISGDLILESGSSAININDNGIQITSDNGFEVRARDSNKLIFPIDFRSLSIPSLPSLSLPGGAKNVNKIRSPTDQDLNIQSHHKIKIRGNEGIDIESKRIEMNASSIFLSSINGVIIMDSKEGIHINMKTFNGIVDSTKDNAEQLSEKKLQHNNTQTPF</sequence>
<organism evidence="17">
    <name type="scientific">Medioppia subpectinata</name>
    <dbReference type="NCBI Taxonomy" id="1979941"/>
    <lineage>
        <taxon>Eukaryota</taxon>
        <taxon>Metazoa</taxon>
        <taxon>Ecdysozoa</taxon>
        <taxon>Arthropoda</taxon>
        <taxon>Chelicerata</taxon>
        <taxon>Arachnida</taxon>
        <taxon>Acari</taxon>
        <taxon>Acariformes</taxon>
        <taxon>Sarcoptiformes</taxon>
        <taxon>Oribatida</taxon>
        <taxon>Brachypylina</taxon>
        <taxon>Oppioidea</taxon>
        <taxon>Oppiidae</taxon>
        <taxon>Medioppia</taxon>
    </lineage>
</organism>
<evidence type="ECO:0000256" key="12">
    <source>
        <dbReference type="ARBA" id="ARBA00023157"/>
    </source>
</evidence>
<dbReference type="InterPro" id="IPR027659">
    <property type="entry name" value="Sgcb"/>
</dbReference>
<evidence type="ECO:0000313" key="17">
    <source>
        <dbReference type="EMBL" id="CAD7632645.1"/>
    </source>
</evidence>
<gene>
    <name evidence="17" type="ORF">OSB1V03_LOCUS13047</name>
</gene>